<proteinExistence type="predicted"/>
<keyword evidence="2" id="KW-1185">Reference proteome</keyword>
<gene>
    <name evidence="1" type="ORF">OCTVUL_1B005285</name>
</gene>
<protein>
    <submittedName>
        <fullName evidence="1">Uncharacterized protein</fullName>
    </submittedName>
</protein>
<sequence length="73" mass="8349">MLATITQKRSITFLTLFNDSDPKSSEDFDSRLRNLKKYKDESDVNADIWHNMVESVAAAISSCSISQTIHWQI</sequence>
<dbReference type="Proteomes" id="UP001162480">
    <property type="component" value="Chromosome 2"/>
</dbReference>
<evidence type="ECO:0000313" key="2">
    <source>
        <dbReference type="Proteomes" id="UP001162480"/>
    </source>
</evidence>
<dbReference type="EMBL" id="OX597815">
    <property type="protein sequence ID" value="CAI9717859.1"/>
    <property type="molecule type" value="Genomic_DNA"/>
</dbReference>
<name>A0AA36EYE7_OCTVU</name>
<organism evidence="1 2">
    <name type="scientific">Octopus vulgaris</name>
    <name type="common">Common octopus</name>
    <dbReference type="NCBI Taxonomy" id="6645"/>
    <lineage>
        <taxon>Eukaryota</taxon>
        <taxon>Metazoa</taxon>
        <taxon>Spiralia</taxon>
        <taxon>Lophotrochozoa</taxon>
        <taxon>Mollusca</taxon>
        <taxon>Cephalopoda</taxon>
        <taxon>Coleoidea</taxon>
        <taxon>Octopodiformes</taxon>
        <taxon>Octopoda</taxon>
        <taxon>Incirrata</taxon>
        <taxon>Octopodidae</taxon>
        <taxon>Octopus</taxon>
    </lineage>
</organism>
<evidence type="ECO:0000313" key="1">
    <source>
        <dbReference type="EMBL" id="CAI9717859.1"/>
    </source>
</evidence>
<dbReference type="AlphaFoldDB" id="A0AA36EYE7"/>
<reference evidence="1" key="1">
    <citation type="submission" date="2023-08" db="EMBL/GenBank/DDBJ databases">
        <authorList>
            <person name="Alioto T."/>
            <person name="Alioto T."/>
            <person name="Gomez Garrido J."/>
        </authorList>
    </citation>
    <scope>NUCLEOTIDE SEQUENCE</scope>
</reference>
<accession>A0AA36EYE7</accession>